<feature type="transmembrane region" description="Helical" evidence="1">
    <location>
        <begin position="57"/>
        <end position="81"/>
    </location>
</feature>
<keyword evidence="1" id="KW-0812">Transmembrane</keyword>
<keyword evidence="2" id="KW-0614">Plasmid</keyword>
<gene>
    <name evidence="2" type="ORF">NCTC10186_00793</name>
</gene>
<protein>
    <submittedName>
        <fullName evidence="2">Uncharacterized protein</fullName>
    </submittedName>
</protein>
<dbReference type="Proteomes" id="UP000289862">
    <property type="component" value="Plasmid 2"/>
</dbReference>
<geneLocation type="plasmid" evidence="2 3">
    <name>2</name>
</geneLocation>
<dbReference type="KEGG" id="mgal:NCTC10186_00793"/>
<evidence type="ECO:0000256" key="1">
    <source>
        <dbReference type="SAM" id="Phobius"/>
    </source>
</evidence>
<reference evidence="2 3" key="1">
    <citation type="submission" date="2019-01" db="EMBL/GenBank/DDBJ databases">
        <authorList>
            <consortium name="Pathogen Informatics"/>
        </authorList>
    </citation>
    <scope>NUCLEOTIDE SEQUENCE [LARGE SCALE GENOMIC DNA]</scope>
    <source>
        <strain evidence="2 3">NCTC10186</strain>
        <plasmid evidence="3">2</plasmid>
    </source>
</reference>
<organism evidence="2 3">
    <name type="scientific">Mycoplasmopsis gallopavonis</name>
    <dbReference type="NCBI Taxonomy" id="76629"/>
    <lineage>
        <taxon>Bacteria</taxon>
        <taxon>Bacillati</taxon>
        <taxon>Mycoplasmatota</taxon>
        <taxon>Mycoplasmoidales</taxon>
        <taxon>Metamycoplasmataceae</taxon>
        <taxon>Mycoplasmopsis</taxon>
    </lineage>
</organism>
<keyword evidence="3" id="KW-1185">Reference proteome</keyword>
<evidence type="ECO:0000313" key="3">
    <source>
        <dbReference type="Proteomes" id="UP000289862"/>
    </source>
</evidence>
<evidence type="ECO:0000313" key="2">
    <source>
        <dbReference type="EMBL" id="VEU73285.1"/>
    </source>
</evidence>
<dbReference type="OrthoDB" id="399879at2"/>
<name>A0A449B0K4_9BACT</name>
<proteinExistence type="predicted"/>
<dbReference type="AlphaFoldDB" id="A0A449B0K4"/>
<feature type="transmembrane region" description="Helical" evidence="1">
    <location>
        <begin position="9"/>
        <end position="30"/>
    </location>
</feature>
<sequence length="91" mass="10423">MKNYKRKVVLWVIVTVIAFISMIVLSIYIAKVNNMLGLLDKVSLDNEITKVWYFSKAYMIGGLAFSCLMFLIGIVISYAGLKSWRYADVFI</sequence>
<dbReference type="RefSeq" id="WP_119571789.1">
    <property type="nucleotide sequence ID" value="NZ_LR215032.1"/>
</dbReference>
<accession>A0A449B0K4</accession>
<keyword evidence="1" id="KW-0472">Membrane</keyword>
<keyword evidence="1" id="KW-1133">Transmembrane helix</keyword>
<dbReference type="EMBL" id="LR215032">
    <property type="protein sequence ID" value="VEU73285.1"/>
    <property type="molecule type" value="Genomic_DNA"/>
</dbReference>